<feature type="region of interest" description="Disordered" evidence="1">
    <location>
        <begin position="50"/>
        <end position="90"/>
    </location>
</feature>
<feature type="region of interest" description="Disordered" evidence="1">
    <location>
        <begin position="327"/>
        <end position="414"/>
    </location>
</feature>
<accession>A0A1L7WLQ8</accession>
<gene>
    <name evidence="2" type="ORF">PAC_03578</name>
</gene>
<evidence type="ECO:0000313" key="3">
    <source>
        <dbReference type="Proteomes" id="UP000184330"/>
    </source>
</evidence>
<dbReference type="EMBL" id="FJOG01000004">
    <property type="protein sequence ID" value="CZR53698.1"/>
    <property type="molecule type" value="Genomic_DNA"/>
</dbReference>
<proteinExistence type="predicted"/>
<protein>
    <submittedName>
        <fullName evidence="2">Uncharacterized protein</fullName>
    </submittedName>
</protein>
<feature type="compositionally biased region" description="Basic and acidic residues" evidence="1">
    <location>
        <begin position="750"/>
        <end position="764"/>
    </location>
</feature>
<name>A0A1L7WLQ8_9HELO</name>
<feature type="compositionally biased region" description="Polar residues" evidence="1">
    <location>
        <begin position="731"/>
        <end position="749"/>
    </location>
</feature>
<sequence length="780" mass="85368">MAPTKPDPVTPVKTSSGRAARRNAAGMLYHQSSDKVEKVVRQKDLAVKIRYPPKEARKNPPPEKFQGNYSHRPIEYEEAEPDNPLSGNRLALVDDGEEYENDEDLEDEEYEEEKVVAAGLASVRKPRLKYAPIDPADKGKFFLNENGVLIRCDEKQPWKPTAHNDMSMARTRYPPKGPNENSNGRYMGRHLVNWHRPRMMEKLLLCIQYECHRDGLLIPWDKIVHRLNPGSSGPSACQMLCKLREVLISEGHFIPPSLGKQVMKIDPLVRGYTRDLDKAEPWAAKIVYWTDEVDHPTESRTDTNIIRGSGKYRLATADQVDKVNEARERIEGPDALPAYSSASRNSSRANGSTPVKSRSQMRNSAQKPSLSRKFVDDEEIEEVAPEENDLDSDYNPEVTKRRSRRSGVRPSRTRRPAVVEKFVDESDDEFEPLPRRRRSLIAKLPVPAISSSPQKPSTAPSKFAGLSYRGPEEHGSIQQFSDAVKDGMDPSLNGSRHQSRGASMEHSISIGDGTDPEVVTTAPTTPGNANLGVENAASGTPFTSGGVSRLQLDSPTTYTSPNPMYPLDMNAPMSSHLASNLSYVGLAGNYGPSMDFGAPSSFGRTSGLLGHAVFGGSASGVGNQSARPFSPPGVANGYGNGFNHRNQGISMFTPPKPTSKSPSTNGLSQDIGDFSQSTGGISESTAGLSQDSSAFNVGSGSFPRGNNTFHQSNAAAFEHNQSRASDFLGHDSQSYGFGGYQQDQTPDFNHSSHFDDAVNDEKHGPSSPGDHGSPFEYTEY</sequence>
<feature type="compositionally biased region" description="Basic residues" evidence="1">
    <location>
        <begin position="401"/>
        <end position="414"/>
    </location>
</feature>
<feature type="compositionally biased region" description="Polar residues" evidence="1">
    <location>
        <begin position="537"/>
        <end position="559"/>
    </location>
</feature>
<feature type="region of interest" description="Disordered" evidence="1">
    <location>
        <begin position="447"/>
        <end position="559"/>
    </location>
</feature>
<dbReference type="Proteomes" id="UP000184330">
    <property type="component" value="Unassembled WGS sequence"/>
</dbReference>
<feature type="region of interest" description="Disordered" evidence="1">
    <location>
        <begin position="1"/>
        <end position="36"/>
    </location>
</feature>
<evidence type="ECO:0000256" key="1">
    <source>
        <dbReference type="SAM" id="MobiDB-lite"/>
    </source>
</evidence>
<feature type="compositionally biased region" description="Polar residues" evidence="1">
    <location>
        <begin position="674"/>
        <end position="688"/>
    </location>
</feature>
<organism evidence="2 3">
    <name type="scientific">Phialocephala subalpina</name>
    <dbReference type="NCBI Taxonomy" id="576137"/>
    <lineage>
        <taxon>Eukaryota</taxon>
        <taxon>Fungi</taxon>
        <taxon>Dikarya</taxon>
        <taxon>Ascomycota</taxon>
        <taxon>Pezizomycotina</taxon>
        <taxon>Leotiomycetes</taxon>
        <taxon>Helotiales</taxon>
        <taxon>Mollisiaceae</taxon>
        <taxon>Phialocephala</taxon>
        <taxon>Phialocephala fortinii species complex</taxon>
    </lineage>
</organism>
<evidence type="ECO:0000313" key="2">
    <source>
        <dbReference type="EMBL" id="CZR53698.1"/>
    </source>
</evidence>
<feature type="region of interest" description="Disordered" evidence="1">
    <location>
        <begin position="645"/>
        <end position="688"/>
    </location>
</feature>
<feature type="compositionally biased region" description="Polar residues" evidence="1">
    <location>
        <begin position="449"/>
        <end position="460"/>
    </location>
</feature>
<feature type="compositionally biased region" description="Acidic residues" evidence="1">
    <location>
        <begin position="376"/>
        <end position="394"/>
    </location>
</feature>
<feature type="region of interest" description="Disordered" evidence="1">
    <location>
        <begin position="726"/>
        <end position="780"/>
    </location>
</feature>
<feature type="region of interest" description="Disordered" evidence="1">
    <location>
        <begin position="160"/>
        <end position="184"/>
    </location>
</feature>
<dbReference type="AlphaFoldDB" id="A0A1L7WLQ8"/>
<feature type="compositionally biased region" description="Basic and acidic residues" evidence="1">
    <location>
        <begin position="50"/>
        <end position="61"/>
    </location>
</feature>
<feature type="compositionally biased region" description="Polar residues" evidence="1">
    <location>
        <begin position="351"/>
        <end position="369"/>
    </location>
</feature>
<dbReference type="OrthoDB" id="3903267at2759"/>
<dbReference type="STRING" id="576137.A0A1L7WLQ8"/>
<feature type="compositionally biased region" description="Low complexity" evidence="1">
    <location>
        <begin position="340"/>
        <end position="350"/>
    </location>
</feature>
<keyword evidence="3" id="KW-1185">Reference proteome</keyword>
<reference evidence="2 3" key="1">
    <citation type="submission" date="2016-03" db="EMBL/GenBank/DDBJ databases">
        <authorList>
            <person name="Ploux O."/>
        </authorList>
    </citation>
    <scope>NUCLEOTIDE SEQUENCE [LARGE SCALE GENOMIC DNA]</scope>
    <source>
        <strain evidence="2 3">UAMH 11012</strain>
    </source>
</reference>